<dbReference type="Proteomes" id="UP000637423">
    <property type="component" value="Unassembled WGS sequence"/>
</dbReference>
<protein>
    <recommendedName>
        <fullName evidence="1">Flagellar motor switch protein FliN-like C-terminal domain-containing protein</fullName>
    </recommendedName>
</protein>
<dbReference type="InterPro" id="IPR001543">
    <property type="entry name" value="FliN-like_C"/>
</dbReference>
<dbReference type="AlphaFoldDB" id="A0A916XIP6"/>
<dbReference type="InterPro" id="IPR036429">
    <property type="entry name" value="SpoA-like_sf"/>
</dbReference>
<sequence>MKQIDQSLQHEVLDPCLLGRPVHLLPGFTAQLREDFAQAFRTGANRRYWASFQVDEVTVARTEGIKGAERWISFASSTGTISFSIERGVLLSVLNYRYGRRGETPSLVAEAPDAANLPVRITATEERLAVTLGQQLAGMLAARIETNLAESAETPGGSKPQAAPMKAAAGLAPAKGSWVVGIAVRNLSTGEQGQLWFGLDHALMASVLRGLANTRDKSKTSFQNTAALASRLQVKLTGRLVNQQVFLGELLDIRVGDVIPVNMGRADVLLEESCLFTAAITEHKGKLCLTSFEDAE</sequence>
<comment type="caution">
    <text evidence="2">The sequence shown here is derived from an EMBL/GenBank/DDBJ whole genome shotgun (WGS) entry which is preliminary data.</text>
</comment>
<feature type="domain" description="Flagellar motor switch protein FliN-like C-terminal" evidence="1">
    <location>
        <begin position="231"/>
        <end position="289"/>
    </location>
</feature>
<keyword evidence="3" id="KW-1185">Reference proteome</keyword>
<evidence type="ECO:0000313" key="2">
    <source>
        <dbReference type="EMBL" id="GGC74447.1"/>
    </source>
</evidence>
<dbReference type="Pfam" id="PF01052">
    <property type="entry name" value="FliMN_C"/>
    <property type="match status" value="1"/>
</dbReference>
<proteinExistence type="predicted"/>
<evidence type="ECO:0000259" key="1">
    <source>
        <dbReference type="Pfam" id="PF01052"/>
    </source>
</evidence>
<reference evidence="2" key="2">
    <citation type="submission" date="2020-09" db="EMBL/GenBank/DDBJ databases">
        <authorList>
            <person name="Sun Q."/>
            <person name="Zhou Y."/>
        </authorList>
    </citation>
    <scope>NUCLEOTIDE SEQUENCE</scope>
    <source>
        <strain evidence="2">CGMCC 1.10998</strain>
    </source>
</reference>
<evidence type="ECO:0000313" key="3">
    <source>
        <dbReference type="Proteomes" id="UP000637423"/>
    </source>
</evidence>
<reference evidence="2" key="1">
    <citation type="journal article" date="2014" name="Int. J. Syst. Evol. Microbiol.">
        <title>Complete genome sequence of Corynebacterium casei LMG S-19264T (=DSM 44701T), isolated from a smear-ripened cheese.</title>
        <authorList>
            <consortium name="US DOE Joint Genome Institute (JGI-PGF)"/>
            <person name="Walter F."/>
            <person name="Albersmeier A."/>
            <person name="Kalinowski J."/>
            <person name="Ruckert C."/>
        </authorList>
    </citation>
    <scope>NUCLEOTIDE SEQUENCE</scope>
    <source>
        <strain evidence="2">CGMCC 1.10998</strain>
    </source>
</reference>
<accession>A0A916XIP6</accession>
<gene>
    <name evidence="2" type="ORF">GCM10011396_22110</name>
</gene>
<organism evidence="2 3">
    <name type="scientific">Undibacterium terreum</name>
    <dbReference type="NCBI Taxonomy" id="1224302"/>
    <lineage>
        <taxon>Bacteria</taxon>
        <taxon>Pseudomonadati</taxon>
        <taxon>Pseudomonadota</taxon>
        <taxon>Betaproteobacteria</taxon>
        <taxon>Burkholderiales</taxon>
        <taxon>Oxalobacteraceae</taxon>
        <taxon>Undibacterium</taxon>
    </lineage>
</organism>
<dbReference type="RefSeq" id="WP_229751043.1">
    <property type="nucleotide sequence ID" value="NZ_BMED01000002.1"/>
</dbReference>
<dbReference type="EMBL" id="BMED01000002">
    <property type="protein sequence ID" value="GGC74447.1"/>
    <property type="molecule type" value="Genomic_DNA"/>
</dbReference>
<name>A0A916XIP6_9BURK</name>
<dbReference type="SUPFAM" id="SSF101801">
    <property type="entry name" value="Surface presentation of antigens (SPOA)"/>
    <property type="match status" value="1"/>
</dbReference>